<dbReference type="EMBL" id="JAVREO010000003">
    <property type="protein sequence ID" value="MDT0265766.1"/>
    <property type="molecule type" value="Genomic_DNA"/>
</dbReference>
<name>A0ABU2JLA3_9ACTN</name>
<dbReference type="Proteomes" id="UP001183410">
    <property type="component" value="Unassembled WGS sequence"/>
</dbReference>
<proteinExistence type="predicted"/>
<evidence type="ECO:0000313" key="3">
    <source>
        <dbReference type="Proteomes" id="UP001183410"/>
    </source>
</evidence>
<accession>A0ABU2JLA3</accession>
<organism evidence="2 3">
    <name type="scientific">Streptomyces chisholmiae</name>
    <dbReference type="NCBI Taxonomy" id="3075540"/>
    <lineage>
        <taxon>Bacteria</taxon>
        <taxon>Bacillati</taxon>
        <taxon>Actinomycetota</taxon>
        <taxon>Actinomycetes</taxon>
        <taxon>Kitasatosporales</taxon>
        <taxon>Streptomycetaceae</taxon>
        <taxon>Streptomyces</taxon>
    </lineage>
</organism>
<feature type="compositionally biased region" description="Pro residues" evidence="1">
    <location>
        <begin position="80"/>
        <end position="93"/>
    </location>
</feature>
<evidence type="ECO:0000256" key="1">
    <source>
        <dbReference type="SAM" id="MobiDB-lite"/>
    </source>
</evidence>
<dbReference type="RefSeq" id="WP_311665449.1">
    <property type="nucleotide sequence ID" value="NZ_JAVREO010000003.1"/>
</dbReference>
<evidence type="ECO:0000313" key="2">
    <source>
        <dbReference type="EMBL" id="MDT0265766.1"/>
    </source>
</evidence>
<comment type="caution">
    <text evidence="2">The sequence shown here is derived from an EMBL/GenBank/DDBJ whole genome shotgun (WGS) entry which is preliminary data.</text>
</comment>
<dbReference type="Pfam" id="PF05120">
    <property type="entry name" value="GvpG"/>
    <property type="match status" value="1"/>
</dbReference>
<protein>
    <submittedName>
        <fullName evidence="2">Gas vesicle protein GvpG</fullName>
    </submittedName>
</protein>
<reference evidence="3" key="1">
    <citation type="submission" date="2023-07" db="EMBL/GenBank/DDBJ databases">
        <title>30 novel species of actinomycetes from the DSMZ collection.</title>
        <authorList>
            <person name="Nouioui I."/>
        </authorList>
    </citation>
    <scope>NUCLEOTIDE SEQUENCE [LARGE SCALE GENOMIC DNA]</scope>
    <source>
        <strain evidence="3">DSM 44915</strain>
    </source>
</reference>
<gene>
    <name evidence="2" type="ORF">RM844_05610</name>
</gene>
<sequence length="93" mass="10156">MGLISGLLLLPLAPVRATAWCAERIADAAEAETYDPAPLMTQLRALHRALEDGEIGEAEFETREEQLLLAIQQRQDPAHQAPPRPVAPDHPAD</sequence>
<dbReference type="InterPro" id="IPR007804">
    <property type="entry name" value="GvpG"/>
</dbReference>
<keyword evidence="3" id="KW-1185">Reference proteome</keyword>
<feature type="region of interest" description="Disordered" evidence="1">
    <location>
        <begin position="72"/>
        <end position="93"/>
    </location>
</feature>